<feature type="domain" description="Major facilitator superfamily (MFS) profile" evidence="8">
    <location>
        <begin position="35"/>
        <end position="421"/>
    </location>
</feature>
<dbReference type="InterPro" id="IPR001958">
    <property type="entry name" value="Tet-R_TetA/multi-R_MdtG-like"/>
</dbReference>
<dbReference type="Gene3D" id="1.20.1250.20">
    <property type="entry name" value="MFS general substrate transporter like domains"/>
    <property type="match status" value="2"/>
</dbReference>
<evidence type="ECO:0000256" key="2">
    <source>
        <dbReference type="ARBA" id="ARBA00022448"/>
    </source>
</evidence>
<feature type="transmembrane region" description="Helical" evidence="7">
    <location>
        <begin position="277"/>
        <end position="297"/>
    </location>
</feature>
<feature type="transmembrane region" description="Helical" evidence="7">
    <location>
        <begin position="309"/>
        <end position="327"/>
    </location>
</feature>
<dbReference type="Pfam" id="PF07690">
    <property type="entry name" value="MFS_1"/>
    <property type="match status" value="1"/>
</dbReference>
<keyword evidence="6 7" id="KW-0472">Membrane</keyword>
<feature type="transmembrane region" description="Helical" evidence="7">
    <location>
        <begin position="391"/>
        <end position="414"/>
    </location>
</feature>
<feature type="transmembrane region" description="Helical" evidence="7">
    <location>
        <begin position="333"/>
        <end position="355"/>
    </location>
</feature>
<organism evidence="9 10">
    <name type="scientific">Sporomusa acidovorans (strain ATCC 49682 / DSM 3132 / Mol)</name>
    <dbReference type="NCBI Taxonomy" id="1123286"/>
    <lineage>
        <taxon>Bacteria</taxon>
        <taxon>Bacillati</taxon>
        <taxon>Bacillota</taxon>
        <taxon>Negativicutes</taxon>
        <taxon>Selenomonadales</taxon>
        <taxon>Sporomusaceae</taxon>
        <taxon>Sporomusa</taxon>
    </lineage>
</organism>
<evidence type="ECO:0000256" key="6">
    <source>
        <dbReference type="ARBA" id="ARBA00023136"/>
    </source>
</evidence>
<evidence type="ECO:0000256" key="5">
    <source>
        <dbReference type="ARBA" id="ARBA00022989"/>
    </source>
</evidence>
<keyword evidence="4 7" id="KW-0812">Transmembrane</keyword>
<feature type="transmembrane region" description="Helical" evidence="7">
    <location>
        <begin position="106"/>
        <end position="128"/>
    </location>
</feature>
<feature type="transmembrane region" description="Helical" evidence="7">
    <location>
        <begin position="241"/>
        <end position="265"/>
    </location>
</feature>
<evidence type="ECO:0000313" key="10">
    <source>
        <dbReference type="Proteomes" id="UP000216052"/>
    </source>
</evidence>
<keyword evidence="10" id="KW-1185">Reference proteome</keyword>
<sequence length="427" mass="46732">MVKCRYPIRNSKRMAMKKLEHKIEDEDIMEFWKRNLLVCWFGVFATSTGLSQLAPILPLYIDQLGIHEMADIEQWSGIIYGVTFIVMAVFSPIWGRASDKYGRKPMLLRASLGMAIVIAGMGFVQNVYQLAGLRFLQGTISGFYSASITLIATQTPKERSGWALGTLSTGSVAGMLLGPLFGGYLAGVIGIRNVFFIIGSLLLIGFMASLLFIREEFVVSEKTAPSLKEVYHLISRPQIMVAMFITTFVLQLALMSIQPIITVYVTQLSKNTTHVAFVSGMVFAASGLASILAAPRLGKLSDQIGPQKVMLGALLAAGLLFIPQAFVQDYWQLMGLRFLLGIATAGLLPSINALLAQITPDEITGRVFGYNQSAQFLGSFGGAVLGGETAAAFGIQYVFFFTSTLLLINALWVYKKVYVIVLRKVNL</sequence>
<dbReference type="PROSITE" id="PS50850">
    <property type="entry name" value="MFS"/>
    <property type="match status" value="1"/>
</dbReference>
<keyword evidence="5 7" id="KW-1133">Transmembrane helix</keyword>
<name>A0ABZ3J2S2_SPOA4</name>
<evidence type="ECO:0000256" key="7">
    <source>
        <dbReference type="SAM" id="Phobius"/>
    </source>
</evidence>
<accession>A0ABZ3J2S2</accession>
<dbReference type="PANTHER" id="PTHR43414">
    <property type="entry name" value="MULTIDRUG RESISTANCE PROTEIN MDTG"/>
    <property type="match status" value="1"/>
</dbReference>
<reference evidence="9" key="1">
    <citation type="submission" date="2024-05" db="EMBL/GenBank/DDBJ databases">
        <title>Isolation and characterization of Sporomusa carbonis sp. nov., a carboxydotrophic hydrogenogen in the genus of Sporomusa isolated from a charcoal burning pile.</title>
        <authorList>
            <person name="Boeer T."/>
            <person name="Rosenbaum F."/>
            <person name="Eysell L."/>
            <person name="Mueller V."/>
            <person name="Daniel R."/>
            <person name="Poehlein A."/>
        </authorList>
    </citation>
    <scope>NUCLEOTIDE SEQUENCE [LARGE SCALE GENOMIC DNA]</scope>
    <source>
        <strain evidence="9">DSM 3132</strain>
    </source>
</reference>
<evidence type="ECO:0000259" key="8">
    <source>
        <dbReference type="PROSITE" id="PS50850"/>
    </source>
</evidence>
<feature type="transmembrane region" description="Helical" evidence="7">
    <location>
        <begin position="164"/>
        <end position="187"/>
    </location>
</feature>
<proteinExistence type="predicted"/>
<gene>
    <name evidence="9" type="primary">sbnD_1</name>
    <name evidence="9" type="ORF">SPACI_024130</name>
</gene>
<evidence type="ECO:0000313" key="9">
    <source>
        <dbReference type="EMBL" id="XFO72361.1"/>
    </source>
</evidence>
<comment type="subcellular location">
    <subcellularLocation>
        <location evidence="1">Cell membrane</location>
        <topology evidence="1">Multi-pass membrane protein</topology>
    </subcellularLocation>
</comment>
<dbReference type="InterPro" id="IPR011701">
    <property type="entry name" value="MFS"/>
</dbReference>
<evidence type="ECO:0000256" key="1">
    <source>
        <dbReference type="ARBA" id="ARBA00004651"/>
    </source>
</evidence>
<evidence type="ECO:0000256" key="4">
    <source>
        <dbReference type="ARBA" id="ARBA00022692"/>
    </source>
</evidence>
<dbReference type="InterPro" id="IPR036259">
    <property type="entry name" value="MFS_trans_sf"/>
</dbReference>
<keyword evidence="2" id="KW-0813">Transport</keyword>
<dbReference type="Proteomes" id="UP000216052">
    <property type="component" value="Chromosome"/>
</dbReference>
<evidence type="ECO:0000256" key="3">
    <source>
        <dbReference type="ARBA" id="ARBA00022475"/>
    </source>
</evidence>
<dbReference type="PANTHER" id="PTHR43414:SF6">
    <property type="entry name" value="MULTIDRUG RESISTANCE PROTEIN MDTG"/>
    <property type="match status" value="1"/>
</dbReference>
<feature type="transmembrane region" description="Helical" evidence="7">
    <location>
        <begin position="193"/>
        <end position="213"/>
    </location>
</feature>
<keyword evidence="3" id="KW-1003">Cell membrane</keyword>
<protein>
    <submittedName>
        <fullName evidence="9">Staphyloferrin B transporter</fullName>
    </submittedName>
</protein>
<dbReference type="CDD" id="cd17391">
    <property type="entry name" value="MFS_MdtG_MDR_like"/>
    <property type="match status" value="1"/>
</dbReference>
<dbReference type="EMBL" id="CP155571">
    <property type="protein sequence ID" value="XFO72361.1"/>
    <property type="molecule type" value="Genomic_DNA"/>
</dbReference>
<dbReference type="SUPFAM" id="SSF103473">
    <property type="entry name" value="MFS general substrate transporter"/>
    <property type="match status" value="2"/>
</dbReference>
<feature type="transmembrane region" description="Helical" evidence="7">
    <location>
        <begin position="75"/>
        <end position="94"/>
    </location>
</feature>
<dbReference type="PRINTS" id="PR01035">
    <property type="entry name" value="TCRTETA"/>
</dbReference>
<dbReference type="RefSeq" id="WP_373657696.1">
    <property type="nucleotide sequence ID" value="NZ_CP155571.1"/>
</dbReference>
<dbReference type="InterPro" id="IPR020846">
    <property type="entry name" value="MFS_dom"/>
</dbReference>